<dbReference type="Proteomes" id="UP000805193">
    <property type="component" value="Unassembled WGS sequence"/>
</dbReference>
<sequence>MDFRQSGSLALHLRGHMGDRPYRFGQCTMVFADRTSFGRHVLRHAVTRASSVPRVDQLAAVYEIAARIPEDTRQDFVAAGSRAVCFHGGTKKTKNAATPAIKELQSAELRVLQADKTGRFVILNKKQMQEKTDEALKKNLLPLKSRPSGSLRSKEAFSAEAVRGSRPRFVGHASATADRAYRPFLLGIGATLLVWCLVMLLYLRPPEAPRPAGSGGPFHRWKLRPRRGNGSLTGMLGGPRNRIDGSVVVADASRLGVIRSPKDQQVKVAGYHQHAFNLLISNRLGFYRSLPDTRNPLCRSEEHGAELPTASVVVCFYNEAWSTLLRTVHTVLGRTPRHLLHELILVDDNSTQVDLGPQLAEYVSSQLPSHVRLIRTRDREGLIRARMFGARNASGEVLVFLDSHCEVNVGWLEPLLERIRANRATVTCPIIDIINADTFEYTASPIVRGGFNWGLHFKWESPPAGTGTQGAGSHRPHPVRRAFSASPTMAGGLFAMDRIFFHRLGEYDDGMDIWGGENLEISFRIWMCGGQLEIIPCSRVGHVFRRRRPYGSPNGEDTLTKNSLRVAHVWMDDYKKYYFQTRSDVVGKPYGDITSRVALRKRLGCRSFDWYMKTVYPELQLPSKDGPKRSKKQRNKALHRNLKRKMPAILGRFQLQLFGSQLCIESEDDVTTKGSALLLGECATVKRQLWYETEKHDLRLANLLCLDGGDQFPTLAKCHEMGGSQDWRHSSNKAAPLYNLAAGLCLGSKRVAAGEAVTMEMCDDASASRHWTFKKVAAP</sequence>
<protein>
    <submittedName>
        <fullName evidence="1">Uncharacterized protein</fullName>
    </submittedName>
</protein>
<reference evidence="1 2" key="1">
    <citation type="journal article" date="2020" name="Cell">
        <title>Large-Scale Comparative Analyses of Tick Genomes Elucidate Their Genetic Diversity and Vector Capacities.</title>
        <authorList>
            <consortium name="Tick Genome and Microbiome Consortium (TIGMIC)"/>
            <person name="Jia N."/>
            <person name="Wang J."/>
            <person name="Shi W."/>
            <person name="Du L."/>
            <person name="Sun Y."/>
            <person name="Zhan W."/>
            <person name="Jiang J.F."/>
            <person name="Wang Q."/>
            <person name="Zhang B."/>
            <person name="Ji P."/>
            <person name="Bell-Sakyi L."/>
            <person name="Cui X.M."/>
            <person name="Yuan T.T."/>
            <person name="Jiang B.G."/>
            <person name="Yang W.F."/>
            <person name="Lam T.T."/>
            <person name="Chang Q.C."/>
            <person name="Ding S.J."/>
            <person name="Wang X.J."/>
            <person name="Zhu J.G."/>
            <person name="Ruan X.D."/>
            <person name="Zhao L."/>
            <person name="Wei J.T."/>
            <person name="Ye R.Z."/>
            <person name="Que T.C."/>
            <person name="Du C.H."/>
            <person name="Zhou Y.H."/>
            <person name="Cheng J.X."/>
            <person name="Dai P.F."/>
            <person name="Guo W.B."/>
            <person name="Han X.H."/>
            <person name="Huang E.J."/>
            <person name="Li L.F."/>
            <person name="Wei W."/>
            <person name="Gao Y.C."/>
            <person name="Liu J.Z."/>
            <person name="Shao H.Z."/>
            <person name="Wang X."/>
            <person name="Wang C.C."/>
            <person name="Yang T.C."/>
            <person name="Huo Q.B."/>
            <person name="Li W."/>
            <person name="Chen H.Y."/>
            <person name="Chen S.E."/>
            <person name="Zhou L.G."/>
            <person name="Ni X.B."/>
            <person name="Tian J.H."/>
            <person name="Sheng Y."/>
            <person name="Liu T."/>
            <person name="Pan Y.S."/>
            <person name="Xia L.Y."/>
            <person name="Li J."/>
            <person name="Zhao F."/>
            <person name="Cao W.C."/>
        </authorList>
    </citation>
    <scope>NUCLEOTIDE SEQUENCE [LARGE SCALE GENOMIC DNA]</scope>
    <source>
        <strain evidence="1">Iper-2018</strain>
    </source>
</reference>
<gene>
    <name evidence="1" type="ORF">HPB47_026667</name>
</gene>
<name>A0AC60PYF4_IXOPE</name>
<dbReference type="EMBL" id="JABSTQ010009746">
    <property type="protein sequence ID" value="KAG0426208.1"/>
    <property type="molecule type" value="Genomic_DNA"/>
</dbReference>
<comment type="caution">
    <text evidence="1">The sequence shown here is derived from an EMBL/GenBank/DDBJ whole genome shotgun (WGS) entry which is preliminary data.</text>
</comment>
<organism evidence="1 2">
    <name type="scientific">Ixodes persulcatus</name>
    <name type="common">Taiga tick</name>
    <dbReference type="NCBI Taxonomy" id="34615"/>
    <lineage>
        <taxon>Eukaryota</taxon>
        <taxon>Metazoa</taxon>
        <taxon>Ecdysozoa</taxon>
        <taxon>Arthropoda</taxon>
        <taxon>Chelicerata</taxon>
        <taxon>Arachnida</taxon>
        <taxon>Acari</taxon>
        <taxon>Parasitiformes</taxon>
        <taxon>Ixodida</taxon>
        <taxon>Ixodoidea</taxon>
        <taxon>Ixodidae</taxon>
        <taxon>Ixodinae</taxon>
        <taxon>Ixodes</taxon>
    </lineage>
</organism>
<keyword evidence="2" id="KW-1185">Reference proteome</keyword>
<evidence type="ECO:0000313" key="1">
    <source>
        <dbReference type="EMBL" id="KAG0426208.1"/>
    </source>
</evidence>
<accession>A0AC60PYF4</accession>
<proteinExistence type="predicted"/>
<evidence type="ECO:0000313" key="2">
    <source>
        <dbReference type="Proteomes" id="UP000805193"/>
    </source>
</evidence>